<dbReference type="Pfam" id="PF00196">
    <property type="entry name" value="GerE"/>
    <property type="match status" value="1"/>
</dbReference>
<dbReference type="GO" id="GO:0003677">
    <property type="term" value="F:DNA binding"/>
    <property type="evidence" value="ECO:0007669"/>
    <property type="project" value="InterPro"/>
</dbReference>
<keyword evidence="5" id="KW-1185">Reference proteome</keyword>
<dbReference type="PROSITE" id="PS50043">
    <property type="entry name" value="HTH_LUXR_2"/>
    <property type="match status" value="1"/>
</dbReference>
<reference evidence="4" key="2">
    <citation type="journal article" date="2021" name="Data Brief">
        <title>Draft genome sequence data of the facultative, thermophilic, xylanolytic bacterium Paenibacillus sp. strain DA-C8.</title>
        <authorList>
            <person name="Chhe C."/>
            <person name="Uke A."/>
            <person name="Baramee S."/>
            <person name="Ungkulpasvich U."/>
            <person name="Tachaapaikoon C."/>
            <person name="Pason P."/>
            <person name="Waeonukul R."/>
            <person name="Ratanakhanokchai K."/>
            <person name="Kosugi A."/>
        </authorList>
    </citation>
    <scope>NUCLEOTIDE SEQUENCE</scope>
    <source>
        <strain evidence="4">DA-C8</strain>
    </source>
</reference>
<evidence type="ECO:0000313" key="5">
    <source>
        <dbReference type="Proteomes" id="UP000654993"/>
    </source>
</evidence>
<reference evidence="4" key="1">
    <citation type="submission" date="2020-08" db="EMBL/GenBank/DDBJ databases">
        <authorList>
            <person name="Uke A."/>
            <person name="Chhe C."/>
            <person name="Baramee S."/>
            <person name="Kosugi A."/>
        </authorList>
    </citation>
    <scope>NUCLEOTIDE SEQUENCE</scope>
    <source>
        <strain evidence="4">DA-C8</strain>
    </source>
</reference>
<evidence type="ECO:0000256" key="1">
    <source>
        <dbReference type="ARBA" id="ARBA00023015"/>
    </source>
</evidence>
<feature type="domain" description="HTH luxR-type" evidence="3">
    <location>
        <begin position="213"/>
        <end position="279"/>
    </location>
</feature>
<dbReference type="CDD" id="cd06170">
    <property type="entry name" value="LuxR_C_like"/>
    <property type="match status" value="1"/>
</dbReference>
<dbReference type="Gene3D" id="3.30.450.40">
    <property type="match status" value="1"/>
</dbReference>
<gene>
    <name evidence="4" type="ORF">PRECH8_00020</name>
</gene>
<dbReference type="SUPFAM" id="SSF46894">
    <property type="entry name" value="C-terminal effector domain of the bipartite response regulators"/>
    <property type="match status" value="1"/>
</dbReference>
<proteinExistence type="predicted"/>
<protein>
    <recommendedName>
        <fullName evidence="3">HTH luxR-type domain-containing protein</fullName>
    </recommendedName>
</protein>
<dbReference type="AlphaFoldDB" id="A0A916QDV0"/>
<evidence type="ECO:0000256" key="2">
    <source>
        <dbReference type="ARBA" id="ARBA00023163"/>
    </source>
</evidence>
<dbReference type="SMART" id="SM00421">
    <property type="entry name" value="HTH_LUXR"/>
    <property type="match status" value="1"/>
</dbReference>
<sequence>MFNRTVNDRMLMGKYSVSDTELIQLHERSSLEGISKQAEGVRYRLQGGLLDSFLERNKNLIQLMIRKKSLYTNSFHFPYLIMLADHNGVVQYIDGDEESVNEADSRFNIGVGSSMGISSAGTNAISASIYLKRPTCLMGMHHYLKIFSSWVSICIPIYSSKDEPLTYLMFASGHKIPYLFLIPFLETLASYLQTEVRKYDLKEIEWLMEESIERSLGHYNLSNREKEVAKYWLMDLDYRQIADIVGISEHTVRVYVGKINSKLGVKSKASFILKVLIGI</sequence>
<dbReference type="Proteomes" id="UP000654993">
    <property type="component" value="Unassembled WGS sequence"/>
</dbReference>
<organism evidence="4 5">
    <name type="scientific">Insulibacter thermoxylanivorax</name>
    <dbReference type="NCBI Taxonomy" id="2749268"/>
    <lineage>
        <taxon>Bacteria</taxon>
        <taxon>Bacillati</taxon>
        <taxon>Bacillota</taxon>
        <taxon>Bacilli</taxon>
        <taxon>Bacillales</taxon>
        <taxon>Paenibacillaceae</taxon>
        <taxon>Insulibacter</taxon>
    </lineage>
</organism>
<dbReference type="Gene3D" id="1.10.10.10">
    <property type="entry name" value="Winged helix-like DNA-binding domain superfamily/Winged helix DNA-binding domain"/>
    <property type="match status" value="1"/>
</dbReference>
<dbReference type="InterPro" id="IPR036388">
    <property type="entry name" value="WH-like_DNA-bd_sf"/>
</dbReference>
<comment type="caution">
    <text evidence="4">The sequence shown here is derived from an EMBL/GenBank/DDBJ whole genome shotgun (WGS) entry which is preliminary data.</text>
</comment>
<dbReference type="InterPro" id="IPR000792">
    <property type="entry name" value="Tscrpt_reg_LuxR_C"/>
</dbReference>
<dbReference type="InterPro" id="IPR016032">
    <property type="entry name" value="Sig_transdc_resp-reg_C-effctor"/>
</dbReference>
<keyword evidence="2" id="KW-0804">Transcription</keyword>
<name>A0A916QDV0_9BACL</name>
<dbReference type="EMBL" id="BMAQ01000001">
    <property type="protein sequence ID" value="GFR36706.1"/>
    <property type="molecule type" value="Genomic_DNA"/>
</dbReference>
<keyword evidence="1" id="KW-0805">Transcription regulation</keyword>
<evidence type="ECO:0000313" key="4">
    <source>
        <dbReference type="EMBL" id="GFR36706.1"/>
    </source>
</evidence>
<dbReference type="GO" id="GO:0045892">
    <property type="term" value="P:negative regulation of DNA-templated transcription"/>
    <property type="evidence" value="ECO:0007669"/>
    <property type="project" value="UniProtKB-ARBA"/>
</dbReference>
<dbReference type="InterPro" id="IPR029016">
    <property type="entry name" value="GAF-like_dom_sf"/>
</dbReference>
<accession>A0A916QDV0</accession>
<evidence type="ECO:0000259" key="3">
    <source>
        <dbReference type="PROSITE" id="PS50043"/>
    </source>
</evidence>
<dbReference type="RefSeq" id="WP_200965010.1">
    <property type="nucleotide sequence ID" value="NZ_BMAQ01000001.1"/>
</dbReference>